<dbReference type="Pfam" id="PF12044">
    <property type="entry name" value="Metallopep"/>
    <property type="match status" value="1"/>
</dbReference>
<dbReference type="PANTHER" id="PTHR21054:SF2">
    <property type="entry name" value="MIP04191P"/>
    <property type="match status" value="1"/>
</dbReference>
<evidence type="ECO:0000259" key="1">
    <source>
        <dbReference type="PROSITE" id="PS51752"/>
    </source>
</evidence>
<dbReference type="PANTHER" id="PTHR21054">
    <property type="entry name" value="ZINC METALLOPROTEINASE-RELATED"/>
    <property type="match status" value="1"/>
</dbReference>
<dbReference type="InterPro" id="IPR053002">
    <property type="entry name" value="Metalloproteinase_M10B"/>
</dbReference>
<keyword evidence="3" id="KW-1185">Reference proteome</keyword>
<dbReference type="SUPFAM" id="SSF55486">
    <property type="entry name" value="Metalloproteases ('zincins'), catalytic domain"/>
    <property type="match status" value="1"/>
</dbReference>
<dbReference type="OrthoDB" id="74460at2759"/>
<dbReference type="SMART" id="SM00915">
    <property type="entry name" value="Jacalin"/>
    <property type="match status" value="1"/>
</dbReference>
<organism evidence="2 3">
    <name type="scientific">Thraustotheca clavata</name>
    <dbReference type="NCBI Taxonomy" id="74557"/>
    <lineage>
        <taxon>Eukaryota</taxon>
        <taxon>Sar</taxon>
        <taxon>Stramenopiles</taxon>
        <taxon>Oomycota</taxon>
        <taxon>Saprolegniomycetes</taxon>
        <taxon>Saprolegniales</taxon>
        <taxon>Achlyaceae</taxon>
        <taxon>Thraustotheca</taxon>
    </lineage>
</organism>
<feature type="domain" description="Jacalin-type lectin" evidence="1">
    <location>
        <begin position="390"/>
        <end position="528"/>
    </location>
</feature>
<comment type="caution">
    <text evidence="2">The sequence shown here is derived from an EMBL/GenBank/DDBJ whole genome shotgun (WGS) entry which is preliminary data.</text>
</comment>
<feature type="domain" description="Jacalin-type lectin" evidence="1">
    <location>
        <begin position="560"/>
        <end position="695"/>
    </location>
</feature>
<dbReference type="Gene3D" id="2.100.10.30">
    <property type="entry name" value="Jacalin-like lectin domain"/>
    <property type="match status" value="2"/>
</dbReference>
<evidence type="ECO:0000313" key="2">
    <source>
        <dbReference type="EMBL" id="OQR88387.1"/>
    </source>
</evidence>
<dbReference type="InterPro" id="IPR021917">
    <property type="entry name" value="Unchr_Zn-peptidase-like"/>
</dbReference>
<dbReference type="EMBL" id="JNBS01003278">
    <property type="protein sequence ID" value="OQR88387.1"/>
    <property type="molecule type" value="Genomic_DNA"/>
</dbReference>
<gene>
    <name evidence="2" type="ORF">THRCLA_10354</name>
</gene>
<proteinExistence type="predicted"/>
<dbReference type="Proteomes" id="UP000243217">
    <property type="component" value="Unassembled WGS sequence"/>
</dbReference>
<dbReference type="InterPro" id="IPR036404">
    <property type="entry name" value="Jacalin-like_lectin_dom_sf"/>
</dbReference>
<dbReference type="SUPFAM" id="SSF51101">
    <property type="entry name" value="Mannose-binding lectins"/>
    <property type="match status" value="2"/>
</dbReference>
<evidence type="ECO:0000313" key="3">
    <source>
        <dbReference type="Proteomes" id="UP000243217"/>
    </source>
</evidence>
<protein>
    <recommendedName>
        <fullName evidence="1">Jacalin-type lectin domain-containing protein</fullName>
    </recommendedName>
</protein>
<dbReference type="PROSITE" id="PS51752">
    <property type="entry name" value="JACALIN_LECTIN"/>
    <property type="match status" value="2"/>
</dbReference>
<sequence>MDPEIKLLNAEEGQVYEYPLVLLECEFQCAWEIPESVFAEVQVGETATFWPVAQSGKFKALVLLPHIGQHDIVLNVADCYHFLSVTYEPKQSLHKIRFYYQKCKDSDGTFDAPPSTDNSELVAIAKIKFNAMMMQTAMAELLRMHGFPRDTITLEGDENGHPIVHVVETSFTNEEARAVNDQELFAKVTKDIEAQGYSNDDQVQWKHAIILGCTHFNPETKKSEAHLALGGSSYAQFGSAGLHTWASHVGEVSKCFLDNTLIDRNLLLDDSCGRQTHWANYATGLGAFFHELGHSLGLGHSKRGIMSRGFDNMNRIFTVFEPKSNDFRPAFHHPYSDGKIFLNLDVIQEVNGAGEAVWHRASALKLRTSQWIDQNASLRSTIAPTINWRRDMLGPFGEGSYDGTQHPFGTDKGDVAGFLISSNVYVDEIEILTTSTLNDLLLADVSVSGNQDLFILLDGEYILRIDVHAVAWVDGIRFHTNLRTTRVFGGGQGIAPRSLVAPPGHYIHSLFGTRGDNHVGKVGAFVRPLPENVVIGNAQPLTTSASSILSTVASFFGPAAHTLAPVGQGAYDGVQDPFSYKDVGAAVITCTDYVTNFKCLSCTDYRAKFASGFFCASEEHVFELVSNEHLVQVDVRSGAWIDAVRFITNKRISPWFGGDGGNETSFVCPPNCSITGFHGSTGDNYVGTLGVYYTEDSAEATAPKPALEPKASEPLLECIVGVFIVASTTEIQLAKSFSNLDEYTALADEYGDNHVIFALNNPLVQVDVSKQPDGVIVGFCFHTTKGSSPCYGKVTSTLVNYLSAPNVHISTFELVDNALTYELQPLPSSGTHPQCPELPKVDLVQPSIELQSSTGIAFTVLCLTNNGDALVDRVLEWKSAAEDSTYPNAWYISYAQFRACLPEDGVMTDYTLEAVDCTGNAAKSPCISLYL</sequence>
<dbReference type="Pfam" id="PF01419">
    <property type="entry name" value="Jacalin"/>
    <property type="match status" value="2"/>
</dbReference>
<dbReference type="AlphaFoldDB" id="A0A1V9YRU9"/>
<dbReference type="InterPro" id="IPR001229">
    <property type="entry name" value="Jacalin-like_lectin_dom"/>
</dbReference>
<reference evidence="2 3" key="1">
    <citation type="journal article" date="2014" name="Genome Biol. Evol.">
        <title>The secreted proteins of Achlya hypogyna and Thraustotheca clavata identify the ancestral oomycete secretome and reveal gene acquisitions by horizontal gene transfer.</title>
        <authorList>
            <person name="Misner I."/>
            <person name="Blouin N."/>
            <person name="Leonard G."/>
            <person name="Richards T.A."/>
            <person name="Lane C.E."/>
        </authorList>
    </citation>
    <scope>NUCLEOTIDE SEQUENCE [LARGE SCALE GENOMIC DNA]</scope>
    <source>
        <strain evidence="2 3">ATCC 34112</strain>
    </source>
</reference>
<name>A0A1V9YRU9_9STRA</name>
<accession>A0A1V9YRU9</accession>